<dbReference type="Proteomes" id="UP000239434">
    <property type="component" value="Unassembled WGS sequence"/>
</dbReference>
<reference evidence="3 4" key="1">
    <citation type="submission" date="2018-02" db="EMBL/GenBank/DDBJ databases">
        <title>The draft genome of Phyllobacterium sp. 1N-3.</title>
        <authorList>
            <person name="Liu L."/>
            <person name="Li L."/>
            <person name="Zhang X."/>
            <person name="Wang T."/>
            <person name="Liang L."/>
        </authorList>
    </citation>
    <scope>NUCLEOTIDE SEQUENCE [LARGE SCALE GENOMIC DNA]</scope>
    <source>
        <strain evidence="3 4">1N-3</strain>
    </source>
</reference>
<evidence type="ECO:0000256" key="1">
    <source>
        <dbReference type="SAM" id="Phobius"/>
    </source>
</evidence>
<sequence length="73" mass="8166">MNRIDELEGLRGLLAVWVVVVHLLPAAGIESHSFGIFAPLFGELIRVQIFCIMSGFVIFMMMAKLQESSTDRL</sequence>
<dbReference type="RefSeq" id="WP_105743923.1">
    <property type="nucleotide sequence ID" value="NZ_PVBR01000019.1"/>
</dbReference>
<keyword evidence="1" id="KW-0472">Membrane</keyword>
<dbReference type="EMBL" id="PVBR01000019">
    <property type="protein sequence ID" value="PRD41531.1"/>
    <property type="molecule type" value="Genomic_DNA"/>
</dbReference>
<keyword evidence="1" id="KW-0812">Transmembrane</keyword>
<gene>
    <name evidence="3" type="ORF">C5748_20840</name>
</gene>
<evidence type="ECO:0000313" key="4">
    <source>
        <dbReference type="Proteomes" id="UP000239434"/>
    </source>
</evidence>
<keyword evidence="1" id="KW-1133">Transmembrane helix</keyword>
<proteinExistence type="predicted"/>
<name>A0A2S9ILX8_9HYPH</name>
<dbReference type="Pfam" id="PF01757">
    <property type="entry name" value="Acyl_transf_3"/>
    <property type="match status" value="1"/>
</dbReference>
<dbReference type="AlphaFoldDB" id="A0A2S9ILX8"/>
<feature type="transmembrane region" description="Helical" evidence="1">
    <location>
        <begin position="44"/>
        <end position="63"/>
    </location>
</feature>
<evidence type="ECO:0000259" key="2">
    <source>
        <dbReference type="Pfam" id="PF01757"/>
    </source>
</evidence>
<comment type="caution">
    <text evidence="3">The sequence shown here is derived from an EMBL/GenBank/DDBJ whole genome shotgun (WGS) entry which is preliminary data.</text>
</comment>
<feature type="domain" description="Acyltransferase 3" evidence="2">
    <location>
        <begin position="5"/>
        <end position="62"/>
    </location>
</feature>
<organism evidence="3 4">
    <name type="scientific">Phyllobacterium phragmitis</name>
    <dbReference type="NCBI Taxonomy" id="2670329"/>
    <lineage>
        <taxon>Bacteria</taxon>
        <taxon>Pseudomonadati</taxon>
        <taxon>Pseudomonadota</taxon>
        <taxon>Alphaproteobacteria</taxon>
        <taxon>Hyphomicrobiales</taxon>
        <taxon>Phyllobacteriaceae</taxon>
        <taxon>Phyllobacterium</taxon>
    </lineage>
</organism>
<dbReference type="GO" id="GO:0016747">
    <property type="term" value="F:acyltransferase activity, transferring groups other than amino-acyl groups"/>
    <property type="evidence" value="ECO:0007669"/>
    <property type="project" value="InterPro"/>
</dbReference>
<accession>A0A2S9ILX8</accession>
<evidence type="ECO:0000313" key="3">
    <source>
        <dbReference type="EMBL" id="PRD41531.1"/>
    </source>
</evidence>
<keyword evidence="4" id="KW-1185">Reference proteome</keyword>
<feature type="transmembrane region" description="Helical" evidence="1">
    <location>
        <begin position="12"/>
        <end position="38"/>
    </location>
</feature>
<dbReference type="InterPro" id="IPR002656">
    <property type="entry name" value="Acyl_transf_3_dom"/>
</dbReference>
<protein>
    <recommendedName>
        <fullName evidence="2">Acyltransferase 3 domain-containing protein</fullName>
    </recommendedName>
</protein>